<keyword evidence="2 3" id="KW-0040">ANK repeat</keyword>
<gene>
    <name evidence="5" type="ORF">Cvel_28296</name>
</gene>
<evidence type="ECO:0000256" key="4">
    <source>
        <dbReference type="SAM" id="MobiDB-lite"/>
    </source>
</evidence>
<feature type="repeat" description="ANK" evidence="3">
    <location>
        <begin position="356"/>
        <end position="388"/>
    </location>
</feature>
<feature type="compositionally biased region" description="Acidic residues" evidence="4">
    <location>
        <begin position="506"/>
        <end position="515"/>
    </location>
</feature>
<proteinExistence type="predicted"/>
<protein>
    <submittedName>
        <fullName evidence="5">Uncharacterized protein</fullName>
    </submittedName>
</protein>
<evidence type="ECO:0000313" key="5">
    <source>
        <dbReference type="EMBL" id="CEM44362.1"/>
    </source>
</evidence>
<dbReference type="Gene3D" id="1.25.40.20">
    <property type="entry name" value="Ankyrin repeat-containing domain"/>
    <property type="match status" value="2"/>
</dbReference>
<dbReference type="SUPFAM" id="SSF48403">
    <property type="entry name" value="Ankyrin repeat"/>
    <property type="match status" value="1"/>
</dbReference>
<name>A0A0G4HK07_9ALVE</name>
<dbReference type="PhylomeDB" id="A0A0G4HK07"/>
<dbReference type="Pfam" id="PF13637">
    <property type="entry name" value="Ank_4"/>
    <property type="match status" value="1"/>
</dbReference>
<dbReference type="PANTHER" id="PTHR24198:SF165">
    <property type="entry name" value="ANKYRIN REPEAT-CONTAINING PROTEIN-RELATED"/>
    <property type="match status" value="1"/>
</dbReference>
<dbReference type="InterPro" id="IPR036770">
    <property type="entry name" value="Ankyrin_rpt-contain_sf"/>
</dbReference>
<reference evidence="5" key="1">
    <citation type="submission" date="2014-11" db="EMBL/GenBank/DDBJ databases">
        <authorList>
            <person name="Otto D Thomas"/>
            <person name="Naeem Raeece"/>
        </authorList>
    </citation>
    <scope>NUCLEOTIDE SEQUENCE</scope>
</reference>
<feature type="region of interest" description="Disordered" evidence="4">
    <location>
        <begin position="487"/>
        <end position="541"/>
    </location>
</feature>
<accession>A0A0G4HK07</accession>
<sequence length="541" mass="58807">MPHTALNPFTSVLDCCRLHLQAKPKVPCAPQWLHSQICPCERGQWRGRLLKPEKVFCRTKTFKQQQNCRPLERESFNGKLNFSRLGLLQGPRRPAYYLKLRPLLKYDVLASLQFKFQAPAQCILVGADVNGPLDGKPPLIHAVSAFTYDSESPSDPQQKTSSTSLLTLRKRQAEAVGMLVEAGADVGVVEAERKETALHFMCCLCSSEKEDPETERETEELVKFLISRGANVNAEAKKGARPIHAAARFGTAKLIDLLVAQGADLKAKDKNGNGVLFYAAAGDNKKSAEHLMNLGVDVNDENEVGCTCLLYTFGRRVDVDVGPLSEWVPAVPPDYAGLADLFVSRGGDVNGWDEEYSSPLLHQASFWGASGVVRVLLENGVDLDMVDENGNTALHDVGCHPIEEGGPAGPGGVRVLPYWGKSLRWGFYVKLLESRLEIGHLLVSFGVSANLLNNFGHTALSVVTVGGLQGLRGGREIVSFLRSITTQTAEETGQSQEGSDGSASESEFDDEEGEGSESSSESGSESEEEEGEEKAEEGEEE</sequence>
<feature type="repeat" description="ANK" evidence="3">
    <location>
        <begin position="238"/>
        <end position="270"/>
    </location>
</feature>
<dbReference type="SMART" id="SM00248">
    <property type="entry name" value="ANK"/>
    <property type="match status" value="5"/>
</dbReference>
<dbReference type="AlphaFoldDB" id="A0A0G4HK07"/>
<feature type="compositionally biased region" description="Acidic residues" evidence="4">
    <location>
        <begin position="524"/>
        <end position="541"/>
    </location>
</feature>
<dbReference type="InterPro" id="IPR002110">
    <property type="entry name" value="Ankyrin_rpt"/>
</dbReference>
<evidence type="ECO:0000256" key="3">
    <source>
        <dbReference type="PROSITE-ProRule" id="PRU00023"/>
    </source>
</evidence>
<dbReference type="PROSITE" id="PS50088">
    <property type="entry name" value="ANK_REPEAT"/>
    <property type="match status" value="2"/>
</dbReference>
<dbReference type="PROSITE" id="PS50297">
    <property type="entry name" value="ANK_REP_REGION"/>
    <property type="match status" value="1"/>
</dbReference>
<dbReference type="Pfam" id="PF12796">
    <property type="entry name" value="Ank_2"/>
    <property type="match status" value="1"/>
</dbReference>
<evidence type="ECO:0000256" key="2">
    <source>
        <dbReference type="ARBA" id="ARBA00023043"/>
    </source>
</evidence>
<keyword evidence="1" id="KW-0677">Repeat</keyword>
<dbReference type="VEuPathDB" id="CryptoDB:Cvel_28296"/>
<dbReference type="EMBL" id="CDMZ01002907">
    <property type="protein sequence ID" value="CEM44362.1"/>
    <property type="molecule type" value="Genomic_DNA"/>
</dbReference>
<organism evidence="5">
    <name type="scientific">Chromera velia CCMP2878</name>
    <dbReference type="NCBI Taxonomy" id="1169474"/>
    <lineage>
        <taxon>Eukaryota</taxon>
        <taxon>Sar</taxon>
        <taxon>Alveolata</taxon>
        <taxon>Colpodellida</taxon>
        <taxon>Chromeraceae</taxon>
        <taxon>Chromera</taxon>
    </lineage>
</organism>
<dbReference type="PANTHER" id="PTHR24198">
    <property type="entry name" value="ANKYRIN REPEAT AND PROTEIN KINASE DOMAIN-CONTAINING PROTEIN"/>
    <property type="match status" value="1"/>
</dbReference>
<feature type="compositionally biased region" description="Polar residues" evidence="4">
    <location>
        <begin position="487"/>
        <end position="496"/>
    </location>
</feature>
<evidence type="ECO:0000256" key="1">
    <source>
        <dbReference type="ARBA" id="ARBA00022737"/>
    </source>
</evidence>